<dbReference type="PANTHER" id="PTHR33744:SF1">
    <property type="entry name" value="DNA-BINDING TRANSCRIPTIONAL ACTIVATOR ADER"/>
    <property type="match status" value="1"/>
</dbReference>
<evidence type="ECO:0000313" key="4">
    <source>
        <dbReference type="EMBL" id="CAB4745142.1"/>
    </source>
</evidence>
<feature type="domain" description="PucR C-terminal helix-turn-helix" evidence="2">
    <location>
        <begin position="208"/>
        <end position="266"/>
    </location>
</feature>
<evidence type="ECO:0000259" key="2">
    <source>
        <dbReference type="Pfam" id="PF13556"/>
    </source>
</evidence>
<dbReference type="AlphaFoldDB" id="A0A6J6TCK7"/>
<dbReference type="Pfam" id="PF17853">
    <property type="entry name" value="GGDEF_2"/>
    <property type="match status" value="1"/>
</dbReference>
<reference evidence="4" key="1">
    <citation type="submission" date="2020-05" db="EMBL/GenBank/DDBJ databases">
        <authorList>
            <person name="Chiriac C."/>
            <person name="Salcher M."/>
            <person name="Ghai R."/>
            <person name="Kavagutti S V."/>
        </authorList>
    </citation>
    <scope>NUCLEOTIDE SEQUENCE</scope>
</reference>
<dbReference type="InterPro" id="IPR041522">
    <property type="entry name" value="CdaR_GGDEF"/>
</dbReference>
<proteinExistence type="inferred from homology"/>
<dbReference type="InterPro" id="IPR025736">
    <property type="entry name" value="PucR_C-HTH_dom"/>
</dbReference>
<sequence length="268" mass="29126">MRRQVSGDHSDRLQRDGYLGHVLRDLLTGRDPEPLLAELGWQHQGPSVVLVASLDAPGEQRWVEQGRFARSWQAACRDHRSALPCADLGTEVVAVLPVTATPGARRAGEDLVHRVVATVAGDLQGASGFTCGVSRAAPDGTGLATAYDQARRAAEIGRERHGGGATTFFDDLGLDRLLAAVPDPRVLREVARDVLGPLAADDPEAEGLRETLQVLLDCNFNVAEAARAQFFHYNTMRYRLAKIERLVGPVSSDARVRLDLAVALRVWR</sequence>
<evidence type="ECO:0000259" key="3">
    <source>
        <dbReference type="Pfam" id="PF17853"/>
    </source>
</evidence>
<dbReference type="PANTHER" id="PTHR33744">
    <property type="entry name" value="CARBOHYDRATE DIACID REGULATOR"/>
    <property type="match status" value="1"/>
</dbReference>
<feature type="domain" description="CdaR GGDEF-like" evidence="3">
    <location>
        <begin position="36"/>
        <end position="156"/>
    </location>
</feature>
<gene>
    <name evidence="4" type="ORF">UFOPK2761_01604</name>
</gene>
<name>A0A6J6TCK7_9ZZZZ</name>
<dbReference type="EMBL" id="CAEZYQ010000011">
    <property type="protein sequence ID" value="CAB4745142.1"/>
    <property type="molecule type" value="Genomic_DNA"/>
</dbReference>
<accession>A0A6J6TCK7</accession>
<dbReference type="InterPro" id="IPR051448">
    <property type="entry name" value="CdaR-like_regulators"/>
</dbReference>
<protein>
    <submittedName>
        <fullName evidence="4">Unannotated protein</fullName>
    </submittedName>
</protein>
<comment type="similarity">
    <text evidence="1">Belongs to the CdaR family.</text>
</comment>
<dbReference type="Pfam" id="PF13556">
    <property type="entry name" value="HTH_30"/>
    <property type="match status" value="1"/>
</dbReference>
<dbReference type="InterPro" id="IPR042070">
    <property type="entry name" value="PucR_C-HTH_sf"/>
</dbReference>
<evidence type="ECO:0000256" key="1">
    <source>
        <dbReference type="ARBA" id="ARBA00006754"/>
    </source>
</evidence>
<organism evidence="4">
    <name type="scientific">freshwater metagenome</name>
    <dbReference type="NCBI Taxonomy" id="449393"/>
    <lineage>
        <taxon>unclassified sequences</taxon>
        <taxon>metagenomes</taxon>
        <taxon>ecological metagenomes</taxon>
    </lineage>
</organism>
<dbReference type="Gene3D" id="1.10.10.2840">
    <property type="entry name" value="PucR C-terminal helix-turn-helix domain"/>
    <property type="match status" value="1"/>
</dbReference>